<comment type="caution">
    <text evidence="1">The sequence shown here is derived from an EMBL/GenBank/DDBJ whole genome shotgun (WGS) entry which is preliminary data.</text>
</comment>
<sequence length="267" mass="28728">MASSGTTSGLLRCPKNLKECIDWVLRATGKDNGTDKDIDNLKKALKAELKGSELNGDLNVLEPLADGLGFLAGLPACLCKTKKSVKEGLKKIYEELKTSLIYCNSQLNCDLCKSNLYPCKCCVIQSIKDVKQCPCRQSPPKPCHCAGKKVSCTQVLAGFEACLHLQCLQSDMEGICQCNDSECCKGGTCTGNSPSCGFCKNLKTQSGKSVATTGLGLSPPNPIRLAKRLEGFLVLVLRVLTLNVLVRVVPLQDPLHPVAAWLVLEIV</sequence>
<gene>
    <name evidence="1" type="ORF">X943_003758</name>
</gene>
<dbReference type="AlphaFoldDB" id="A0AAD9GE64"/>
<name>A0AAD9GE64_BABDI</name>
<proteinExistence type="predicted"/>
<organism evidence="1 2">
    <name type="scientific">Babesia divergens</name>
    <dbReference type="NCBI Taxonomy" id="32595"/>
    <lineage>
        <taxon>Eukaryota</taxon>
        <taxon>Sar</taxon>
        <taxon>Alveolata</taxon>
        <taxon>Apicomplexa</taxon>
        <taxon>Aconoidasida</taxon>
        <taxon>Piroplasmida</taxon>
        <taxon>Babesiidae</taxon>
        <taxon>Babesia</taxon>
    </lineage>
</organism>
<reference evidence="1" key="2">
    <citation type="submission" date="2021-05" db="EMBL/GenBank/DDBJ databases">
        <authorList>
            <person name="Pain A."/>
        </authorList>
    </citation>
    <scope>NUCLEOTIDE SEQUENCE</scope>
    <source>
        <strain evidence="1">1802A</strain>
    </source>
</reference>
<keyword evidence="2" id="KW-1185">Reference proteome</keyword>
<accession>A0AAD9GE64</accession>
<evidence type="ECO:0000313" key="1">
    <source>
        <dbReference type="EMBL" id="KAK1936481.1"/>
    </source>
</evidence>
<evidence type="ECO:0000313" key="2">
    <source>
        <dbReference type="Proteomes" id="UP001195914"/>
    </source>
</evidence>
<reference evidence="1" key="1">
    <citation type="journal article" date="2014" name="Nucleic Acids Res.">
        <title>The evolutionary dynamics of variant antigen genes in Babesia reveal a history of genomic innovation underlying host-parasite interaction.</title>
        <authorList>
            <person name="Jackson A.P."/>
            <person name="Otto T.D."/>
            <person name="Darby A."/>
            <person name="Ramaprasad A."/>
            <person name="Xia D."/>
            <person name="Echaide I.E."/>
            <person name="Farber M."/>
            <person name="Gahlot S."/>
            <person name="Gamble J."/>
            <person name="Gupta D."/>
            <person name="Gupta Y."/>
            <person name="Jackson L."/>
            <person name="Malandrin L."/>
            <person name="Malas T.B."/>
            <person name="Moussa E."/>
            <person name="Nair M."/>
            <person name="Reid A.J."/>
            <person name="Sanders M."/>
            <person name="Sharma J."/>
            <person name="Tracey A."/>
            <person name="Quail M.A."/>
            <person name="Weir W."/>
            <person name="Wastling J.M."/>
            <person name="Hall N."/>
            <person name="Willadsen P."/>
            <person name="Lingelbach K."/>
            <person name="Shiels B."/>
            <person name="Tait A."/>
            <person name="Berriman M."/>
            <person name="Allred D.R."/>
            <person name="Pain A."/>
        </authorList>
    </citation>
    <scope>NUCLEOTIDE SEQUENCE</scope>
    <source>
        <strain evidence="1">1802A</strain>
    </source>
</reference>
<dbReference type="Proteomes" id="UP001195914">
    <property type="component" value="Unassembled WGS sequence"/>
</dbReference>
<dbReference type="EMBL" id="JAHBMH010000044">
    <property type="protein sequence ID" value="KAK1936481.1"/>
    <property type="molecule type" value="Genomic_DNA"/>
</dbReference>
<protein>
    <submittedName>
        <fullName evidence="1">Variant erythrocyte surface antigen-1 family protein</fullName>
    </submittedName>
</protein>